<feature type="region of interest" description="Disordered" evidence="1">
    <location>
        <begin position="148"/>
        <end position="175"/>
    </location>
</feature>
<evidence type="ECO:0000313" key="4">
    <source>
        <dbReference type="Proteomes" id="UP001322138"/>
    </source>
</evidence>
<protein>
    <recommendedName>
        <fullName evidence="2">DUF6603 domain-containing protein</fullName>
    </recommendedName>
</protein>
<evidence type="ECO:0000256" key="1">
    <source>
        <dbReference type="SAM" id="MobiDB-lite"/>
    </source>
</evidence>
<evidence type="ECO:0000313" key="3">
    <source>
        <dbReference type="EMBL" id="KAK4648394.1"/>
    </source>
</evidence>
<dbReference type="InterPro" id="IPR046538">
    <property type="entry name" value="DUF6603"/>
</dbReference>
<proteinExistence type="predicted"/>
<feature type="compositionally biased region" description="Basic and acidic residues" evidence="1">
    <location>
        <begin position="152"/>
        <end position="175"/>
    </location>
</feature>
<dbReference type="Proteomes" id="UP001322138">
    <property type="component" value="Unassembled WGS sequence"/>
</dbReference>
<reference evidence="3 4" key="1">
    <citation type="journal article" date="2023" name="bioRxiv">
        <title>High-quality genome assemblies of four members of thePodospora anserinaspecies complex.</title>
        <authorList>
            <person name="Ament-Velasquez S.L."/>
            <person name="Vogan A.A."/>
            <person name="Wallerman O."/>
            <person name="Hartmann F."/>
            <person name="Gautier V."/>
            <person name="Silar P."/>
            <person name="Giraud T."/>
            <person name="Johannesson H."/>
        </authorList>
    </citation>
    <scope>NUCLEOTIDE SEQUENCE [LARGE SCALE GENOMIC DNA]</scope>
    <source>
        <strain evidence="3 4">CBS 112042</strain>
    </source>
</reference>
<keyword evidence="4" id="KW-1185">Reference proteome</keyword>
<name>A0ABR0FWT9_9PEZI</name>
<dbReference type="EMBL" id="JAFFGZ010000001">
    <property type="protein sequence ID" value="KAK4648394.1"/>
    <property type="molecule type" value="Genomic_DNA"/>
</dbReference>
<dbReference type="Pfam" id="PF20248">
    <property type="entry name" value="DUF6603"/>
    <property type="match status" value="1"/>
</dbReference>
<dbReference type="RefSeq" id="XP_062737370.1">
    <property type="nucleotide sequence ID" value="XM_062874253.1"/>
</dbReference>
<organism evidence="3 4">
    <name type="scientific">Podospora bellae-mahoneyi</name>
    <dbReference type="NCBI Taxonomy" id="2093777"/>
    <lineage>
        <taxon>Eukaryota</taxon>
        <taxon>Fungi</taxon>
        <taxon>Dikarya</taxon>
        <taxon>Ascomycota</taxon>
        <taxon>Pezizomycotina</taxon>
        <taxon>Sordariomycetes</taxon>
        <taxon>Sordariomycetidae</taxon>
        <taxon>Sordariales</taxon>
        <taxon>Podosporaceae</taxon>
        <taxon>Podospora</taxon>
    </lineage>
</organism>
<feature type="domain" description="DUF6603" evidence="2">
    <location>
        <begin position="429"/>
        <end position="600"/>
    </location>
</feature>
<gene>
    <name evidence="3" type="ORF">QC761_109630</name>
</gene>
<sequence>MHSLDSVPDFLLGFLHRSCLLRHDAGEGIVPVLRILDIFGARLDRCISRTEMLKPQREELPSAVYQGPQARLQVPMPGSGKENSQDGDDATGAFLTAYFDQDSVDALAKILDGIKIRSLGAEYGKSSDGSSFVLKGVLGLGPVDLSLNFTNDNHKPPPRKDDKTTKDKKPAGQEVRISKPDAVTLGDLIGGVMGNDSKELLPPFVNNIQFKRPKSQNQLSVIFEKLLPEQKDEADSAAGKDHAPLPAHFVFSKILNVFGFSFSYTQCRESSVATASSSEKAKPAPKPTKRIVSASLNDIPDIDIPLIGAVPKPVDQILYLWVQDTSETTEPKATDDKNQKATLKSLTYGEVQAINKVRGFKAAPLVFKKTQQGKLEDSTVVLAAGHHFHLIASLPAEASFWKGLRYPCPSTPAPNDDANAKPPGLAPYKKSAGPLSISNIGFGWKGTLKDGALSIVFEASVLVGPIGFALLVFKLEFPIAEMTSLQKLPAPKVTVDSLAASFSKPPLTISGAFMHKVVEGNDMYAVALLIGYNVYLFEAAGFYGEMTDPATDRRFKSAFMFCRVNGPLMPVGWAELSGPVVGLGYNSSIRMPSAAEIPTFHFTAEGGVSVGVECVIDFRIASITVGATLGATLYLEGPPLSGRITVDFWVTTFDVNFGTSPDPAPELSLGEFFQLVLQGGQTQGMPGATGGNTNRRETRSRTTHLLLPIGTRAHRQAGDSPGRSLGGSRSIIRV</sequence>
<accession>A0ABR0FWT9</accession>
<evidence type="ECO:0000259" key="2">
    <source>
        <dbReference type="Pfam" id="PF20248"/>
    </source>
</evidence>
<comment type="caution">
    <text evidence="3">The sequence shown here is derived from an EMBL/GenBank/DDBJ whole genome shotgun (WGS) entry which is preliminary data.</text>
</comment>
<dbReference type="GeneID" id="87893735"/>
<feature type="region of interest" description="Disordered" evidence="1">
    <location>
        <begin position="714"/>
        <end position="734"/>
    </location>
</feature>